<comment type="function">
    <text evidence="11 15">F(1)F(0) ATP synthase produces ATP from ADP in the presence of a proton or sodium gradient. F-type ATPases consist of two structural domains, F(1) containing the extramembraneous catalytic core and F(0) containing the membrane proton channel, linked together by a central stalk and a peripheral stalk. During catalysis, ATP synthesis in the catalytic domain of F(1) is coupled via a rotary mechanism of the central stalk subunits to proton translocation.</text>
</comment>
<gene>
    <name evidence="15" type="primary">atpF</name>
    <name evidence="17" type="ORF">EV202_10754</name>
</gene>
<keyword evidence="6 15" id="KW-0375">Hydrogen ion transport</keyword>
<keyword evidence="5 15" id="KW-0812">Transmembrane</keyword>
<evidence type="ECO:0000256" key="9">
    <source>
        <dbReference type="ARBA" id="ARBA00023136"/>
    </source>
</evidence>
<evidence type="ECO:0000256" key="5">
    <source>
        <dbReference type="ARBA" id="ARBA00022692"/>
    </source>
</evidence>
<keyword evidence="10 15" id="KW-0066">ATP synthesis</keyword>
<keyword evidence="3 15" id="KW-1003">Cell membrane</keyword>
<dbReference type="PANTHER" id="PTHR33445:SF1">
    <property type="entry name" value="ATP SYNTHASE SUBUNIT B"/>
    <property type="match status" value="1"/>
</dbReference>
<dbReference type="Proteomes" id="UP000295600">
    <property type="component" value="Unassembled WGS sequence"/>
</dbReference>
<evidence type="ECO:0000256" key="14">
    <source>
        <dbReference type="ARBA" id="ARBA00037847"/>
    </source>
</evidence>
<dbReference type="GO" id="GO:0012505">
    <property type="term" value="C:endomembrane system"/>
    <property type="evidence" value="ECO:0007669"/>
    <property type="project" value="UniProtKB-SubCell"/>
</dbReference>
<evidence type="ECO:0000313" key="17">
    <source>
        <dbReference type="EMBL" id="TCO93245.1"/>
    </source>
</evidence>
<dbReference type="RefSeq" id="WP_106068748.1">
    <property type="nucleotide sequence ID" value="NZ_CAUSQV010000037.1"/>
</dbReference>
<keyword evidence="8 15" id="KW-0406">Ion transport</keyword>
<evidence type="ECO:0000256" key="15">
    <source>
        <dbReference type="HAMAP-Rule" id="MF_01398"/>
    </source>
</evidence>
<evidence type="ECO:0000256" key="6">
    <source>
        <dbReference type="ARBA" id="ARBA00022781"/>
    </source>
</evidence>
<comment type="caution">
    <text evidence="17">The sequence shown here is derived from an EMBL/GenBank/DDBJ whole genome shotgun (WGS) entry which is preliminary data.</text>
</comment>
<evidence type="ECO:0000256" key="13">
    <source>
        <dbReference type="ARBA" id="ARBA00026054"/>
    </source>
</evidence>
<reference evidence="17 18" key="1">
    <citation type="submission" date="2019-03" db="EMBL/GenBank/DDBJ databases">
        <title>Genomic Encyclopedia of Type Strains, Phase IV (KMG-IV): sequencing the most valuable type-strain genomes for metagenomic binning, comparative biology and taxonomic classification.</title>
        <authorList>
            <person name="Goeker M."/>
        </authorList>
    </citation>
    <scope>NUCLEOTIDE SEQUENCE [LARGE SCALE GENOMIC DNA]</scope>
    <source>
        <strain evidence="17 18">DSM 23917</strain>
    </source>
</reference>
<evidence type="ECO:0000256" key="11">
    <source>
        <dbReference type="ARBA" id="ARBA00025198"/>
    </source>
</evidence>
<dbReference type="GO" id="GO:0046933">
    <property type="term" value="F:proton-transporting ATP synthase activity, rotational mechanism"/>
    <property type="evidence" value="ECO:0007669"/>
    <property type="project" value="UniProtKB-UniRule"/>
</dbReference>
<dbReference type="InterPro" id="IPR005864">
    <property type="entry name" value="ATP_synth_F0_bsu_bac"/>
</dbReference>
<comment type="subunit">
    <text evidence="15">F-type ATPases have 2 components, F(1) - the catalytic core - and F(0) - the membrane proton channel. F(1) has five subunits: alpha(3), beta(3), gamma(1), delta(1), epsilon(1). F(0) has three main subunits: a(1), b(2) and c(10-14). The alpha and beta chains form an alternating ring which encloses part of the gamma chain. F(1) is attached to F(0) by a central stalk formed by the gamma and epsilon chains, while a peripheral stalk is formed by the delta and b chains.</text>
</comment>
<evidence type="ECO:0000256" key="10">
    <source>
        <dbReference type="ARBA" id="ARBA00023310"/>
    </source>
</evidence>
<evidence type="ECO:0000256" key="8">
    <source>
        <dbReference type="ARBA" id="ARBA00023065"/>
    </source>
</evidence>
<dbReference type="GeneID" id="94547674"/>
<accession>A0A2R3MQ33</accession>
<comment type="similarity">
    <text evidence="1 15 16">Belongs to the ATPase B chain family.</text>
</comment>
<evidence type="ECO:0000256" key="4">
    <source>
        <dbReference type="ARBA" id="ARBA00022547"/>
    </source>
</evidence>
<evidence type="ECO:0000256" key="2">
    <source>
        <dbReference type="ARBA" id="ARBA00022448"/>
    </source>
</evidence>
<dbReference type="GO" id="GO:0005886">
    <property type="term" value="C:plasma membrane"/>
    <property type="evidence" value="ECO:0007669"/>
    <property type="project" value="UniProtKB-SubCell"/>
</dbReference>
<dbReference type="InterPro" id="IPR050059">
    <property type="entry name" value="ATP_synthase_B_chain"/>
</dbReference>
<evidence type="ECO:0000256" key="3">
    <source>
        <dbReference type="ARBA" id="ARBA00022475"/>
    </source>
</evidence>
<evidence type="ECO:0000313" key="18">
    <source>
        <dbReference type="Proteomes" id="UP000295600"/>
    </source>
</evidence>
<dbReference type="HAMAP" id="MF_01398">
    <property type="entry name" value="ATP_synth_b_bprime"/>
    <property type="match status" value="1"/>
</dbReference>
<comment type="function">
    <text evidence="12">Component of the F(0) channel, it forms part of the peripheral stalk, linking F(1) to F(0). The b'-subunit is a diverged and duplicated form of b found in plants and photosynthetic bacteria.</text>
</comment>
<evidence type="ECO:0000256" key="16">
    <source>
        <dbReference type="RuleBase" id="RU003848"/>
    </source>
</evidence>
<keyword evidence="2 15" id="KW-0813">Transport</keyword>
<dbReference type="PANTHER" id="PTHR33445">
    <property type="entry name" value="ATP SYNTHASE SUBUNIT B', CHLOROPLASTIC"/>
    <property type="match status" value="1"/>
</dbReference>
<comment type="subunit">
    <text evidence="13">F-type ATPases have 2 components, F(1) - the catalytic core - and F(0) - the membrane proton channel. F(1) has five subunits: alpha(3), beta(3), gamma(1), delta(1), epsilon(1). F(0) has four main subunits: a(1), b(2) and c(10-14). The alpha and beta chains form an alternating ring which encloses part of the gamma chain. F(1) is attached to F(0) by a central stalk formed by the gamma and epsilon chains, while a peripheral stalk is formed by the delta and b chains.</text>
</comment>
<sequence length="168" mass="19245">MSLLLPDSGLLFWMFLSFGVVFVVLAKYGFPIITNMVEERKAYIDHSLEMAREANVRLAELKAESEALVAAANKEQGRILREAMHERDKIIVEAHKQAEVVAQKELDEAKRQIRQEKEEAILDIRRQVAVMSVDIAEKILRKNLNERDEQMGLIDRMLNEVLAASKNN</sequence>
<dbReference type="InterPro" id="IPR002146">
    <property type="entry name" value="ATP_synth_b/b'su_bac/chlpt"/>
</dbReference>
<dbReference type="CDD" id="cd06503">
    <property type="entry name" value="ATP-synt_Fo_b"/>
    <property type="match status" value="1"/>
</dbReference>
<dbReference type="KEGG" id="bhf:C3V43_04310"/>
<keyword evidence="4 15" id="KW-0138">CF(0)</keyword>
<dbReference type="EMBL" id="SLXB01000007">
    <property type="protein sequence ID" value="TCO93245.1"/>
    <property type="molecule type" value="Genomic_DNA"/>
</dbReference>
<dbReference type="GO" id="GO:0045259">
    <property type="term" value="C:proton-transporting ATP synthase complex"/>
    <property type="evidence" value="ECO:0007669"/>
    <property type="project" value="UniProtKB-KW"/>
</dbReference>
<dbReference type="Pfam" id="PF00430">
    <property type="entry name" value="ATP-synt_B"/>
    <property type="match status" value="1"/>
</dbReference>
<evidence type="ECO:0000256" key="12">
    <source>
        <dbReference type="ARBA" id="ARBA00025614"/>
    </source>
</evidence>
<keyword evidence="9 15" id="KW-0472">Membrane</keyword>
<dbReference type="GO" id="GO:0046961">
    <property type="term" value="F:proton-transporting ATPase activity, rotational mechanism"/>
    <property type="evidence" value="ECO:0007669"/>
    <property type="project" value="TreeGrafter"/>
</dbReference>
<protein>
    <recommendedName>
        <fullName evidence="15">ATP synthase subunit b</fullName>
    </recommendedName>
    <alternativeName>
        <fullName evidence="15">ATP synthase F(0) sector subunit b</fullName>
    </alternativeName>
    <alternativeName>
        <fullName evidence="15">ATPase subunit I</fullName>
    </alternativeName>
    <alternativeName>
        <fullName evidence="15">F-type ATPase subunit b</fullName>
        <shortName evidence="15">F-ATPase subunit b</shortName>
    </alternativeName>
</protein>
<organism evidence="17 18">
    <name type="scientific">Prevotella heparinolytica</name>
    <dbReference type="NCBI Taxonomy" id="28113"/>
    <lineage>
        <taxon>Bacteria</taxon>
        <taxon>Pseudomonadati</taxon>
        <taxon>Bacteroidota</taxon>
        <taxon>Bacteroidia</taxon>
        <taxon>Bacteroidales</taxon>
        <taxon>Bacteroidaceae</taxon>
        <taxon>Bacteroides</taxon>
    </lineage>
</organism>
<keyword evidence="7 15" id="KW-1133">Transmembrane helix</keyword>
<feature type="transmembrane region" description="Helical" evidence="15">
    <location>
        <begin position="12"/>
        <end position="30"/>
    </location>
</feature>
<evidence type="ECO:0000256" key="7">
    <source>
        <dbReference type="ARBA" id="ARBA00022989"/>
    </source>
</evidence>
<comment type="subcellular location">
    <subcellularLocation>
        <location evidence="15">Cell membrane</location>
        <topology evidence="15">Single-pass membrane protein</topology>
    </subcellularLocation>
    <subcellularLocation>
        <location evidence="14">Endomembrane system</location>
        <topology evidence="14">Single-pass membrane protein</topology>
    </subcellularLocation>
</comment>
<proteinExistence type="inferred from homology"/>
<dbReference type="AlphaFoldDB" id="A0A2R3MQ33"/>
<name>A0A2R3MQ33_9BACE</name>
<evidence type="ECO:0000256" key="1">
    <source>
        <dbReference type="ARBA" id="ARBA00005513"/>
    </source>
</evidence>
<dbReference type="NCBIfam" id="TIGR01144">
    <property type="entry name" value="ATP_synt_b"/>
    <property type="match status" value="1"/>
</dbReference>